<dbReference type="EC" id="2.5.1.18" evidence="1"/>
<protein>
    <recommendedName>
        <fullName evidence="1">glutathione transferase</fullName>
        <ecNumber evidence="1">2.5.1.18</ecNumber>
    </recommendedName>
</protein>
<feature type="domain" description="GST N-terminal" evidence="3">
    <location>
        <begin position="1"/>
        <end position="78"/>
    </location>
</feature>
<dbReference type="InterPro" id="IPR004045">
    <property type="entry name" value="Glutathione_S-Trfase_N"/>
</dbReference>
<dbReference type="EMBL" id="KZ293434">
    <property type="protein sequence ID" value="PBK67940.1"/>
    <property type="molecule type" value="Genomic_DNA"/>
</dbReference>
<evidence type="ECO:0000256" key="1">
    <source>
        <dbReference type="ARBA" id="ARBA00012452"/>
    </source>
</evidence>
<keyword evidence="5" id="KW-1185">Reference proteome</keyword>
<evidence type="ECO:0000256" key="2">
    <source>
        <dbReference type="ARBA" id="ARBA00022679"/>
    </source>
</evidence>
<dbReference type="Pfam" id="PF13417">
    <property type="entry name" value="GST_N_3"/>
    <property type="match status" value="1"/>
</dbReference>
<dbReference type="GO" id="GO:0005737">
    <property type="term" value="C:cytoplasm"/>
    <property type="evidence" value="ECO:0007669"/>
    <property type="project" value="TreeGrafter"/>
</dbReference>
<evidence type="ECO:0000313" key="4">
    <source>
        <dbReference type="EMBL" id="PBK67940.1"/>
    </source>
</evidence>
<dbReference type="PROSITE" id="PS50404">
    <property type="entry name" value="GST_NTER"/>
    <property type="match status" value="1"/>
</dbReference>
<evidence type="ECO:0000313" key="5">
    <source>
        <dbReference type="Proteomes" id="UP000218334"/>
    </source>
</evidence>
<dbReference type="SUPFAM" id="SSF52833">
    <property type="entry name" value="Thioredoxin-like"/>
    <property type="match status" value="1"/>
</dbReference>
<dbReference type="AlphaFoldDB" id="A0A2H3BE43"/>
<dbReference type="InterPro" id="IPR036249">
    <property type="entry name" value="Thioredoxin-like_sf"/>
</dbReference>
<dbReference type="Proteomes" id="UP000218334">
    <property type="component" value="Unassembled WGS sequence"/>
</dbReference>
<dbReference type="GO" id="GO:0006749">
    <property type="term" value="P:glutathione metabolic process"/>
    <property type="evidence" value="ECO:0007669"/>
    <property type="project" value="TreeGrafter"/>
</dbReference>
<reference evidence="5" key="1">
    <citation type="journal article" date="2017" name="Nat. Ecol. Evol.">
        <title>Genome expansion and lineage-specific genetic innovations in the forest pathogenic fungi Armillaria.</title>
        <authorList>
            <person name="Sipos G."/>
            <person name="Prasanna A.N."/>
            <person name="Walter M.C."/>
            <person name="O'Connor E."/>
            <person name="Balint B."/>
            <person name="Krizsan K."/>
            <person name="Kiss B."/>
            <person name="Hess J."/>
            <person name="Varga T."/>
            <person name="Slot J."/>
            <person name="Riley R."/>
            <person name="Boka B."/>
            <person name="Rigling D."/>
            <person name="Barry K."/>
            <person name="Lee J."/>
            <person name="Mihaltcheva S."/>
            <person name="LaButti K."/>
            <person name="Lipzen A."/>
            <person name="Waldron R."/>
            <person name="Moloney N.M."/>
            <person name="Sperisen C."/>
            <person name="Kredics L."/>
            <person name="Vagvoelgyi C."/>
            <person name="Patrignani A."/>
            <person name="Fitzpatrick D."/>
            <person name="Nagy I."/>
            <person name="Doyle S."/>
            <person name="Anderson J.B."/>
            <person name="Grigoriev I.V."/>
            <person name="Gueldener U."/>
            <person name="Muensterkoetter M."/>
            <person name="Nagy L.G."/>
        </authorList>
    </citation>
    <scope>NUCLEOTIDE SEQUENCE [LARGE SCALE GENOMIC DNA]</scope>
    <source>
        <strain evidence="5">28-4</strain>
    </source>
</reference>
<keyword evidence="2" id="KW-0808">Transferase</keyword>
<gene>
    <name evidence="4" type="ORF">ARMSODRAFT_888246</name>
</gene>
<sequence>MVLKHYGSHWSPNAKHVAMVLLEEKGPFQAIEVNMIDQEHKTEAYYAEKLPFGQDDDGLVLILRAICRYICKKYENQGANLMPTDLQTFAMFEFKRNMQL</sequence>
<proteinExistence type="predicted"/>
<dbReference type="PANTHER" id="PTHR43900">
    <property type="entry name" value="GLUTATHIONE S-TRANSFERASE RHO"/>
    <property type="match status" value="1"/>
</dbReference>
<organism evidence="4 5">
    <name type="scientific">Armillaria solidipes</name>
    <dbReference type="NCBI Taxonomy" id="1076256"/>
    <lineage>
        <taxon>Eukaryota</taxon>
        <taxon>Fungi</taxon>
        <taxon>Dikarya</taxon>
        <taxon>Basidiomycota</taxon>
        <taxon>Agaricomycotina</taxon>
        <taxon>Agaricomycetes</taxon>
        <taxon>Agaricomycetidae</taxon>
        <taxon>Agaricales</taxon>
        <taxon>Marasmiineae</taxon>
        <taxon>Physalacriaceae</taxon>
        <taxon>Armillaria</taxon>
    </lineage>
</organism>
<name>A0A2H3BE43_9AGAR</name>
<dbReference type="STRING" id="1076256.A0A2H3BE43"/>
<dbReference type="GO" id="GO:0043295">
    <property type="term" value="F:glutathione binding"/>
    <property type="evidence" value="ECO:0007669"/>
    <property type="project" value="TreeGrafter"/>
</dbReference>
<dbReference type="PANTHER" id="PTHR43900:SF3">
    <property type="entry name" value="GLUTATHIONE S-TRANSFERASE RHO"/>
    <property type="match status" value="1"/>
</dbReference>
<accession>A0A2H3BE43</accession>
<dbReference type="Gene3D" id="3.40.30.10">
    <property type="entry name" value="Glutaredoxin"/>
    <property type="match status" value="1"/>
</dbReference>
<evidence type="ECO:0000259" key="3">
    <source>
        <dbReference type="PROSITE" id="PS50404"/>
    </source>
</evidence>
<dbReference type="GO" id="GO:0004364">
    <property type="term" value="F:glutathione transferase activity"/>
    <property type="evidence" value="ECO:0007669"/>
    <property type="project" value="UniProtKB-EC"/>
</dbReference>